<dbReference type="GO" id="GO:1990281">
    <property type="term" value="C:efflux pump complex"/>
    <property type="evidence" value="ECO:0007669"/>
    <property type="project" value="TreeGrafter"/>
</dbReference>
<dbReference type="Pfam" id="PF25989">
    <property type="entry name" value="YknX_C"/>
    <property type="match status" value="1"/>
</dbReference>
<feature type="coiled-coil region" evidence="2">
    <location>
        <begin position="112"/>
        <end position="177"/>
    </location>
</feature>
<proteinExistence type="inferred from homology"/>
<dbReference type="PANTHER" id="PTHR30469">
    <property type="entry name" value="MULTIDRUG RESISTANCE PROTEIN MDTA"/>
    <property type="match status" value="1"/>
</dbReference>
<dbReference type="Gene3D" id="1.10.287.470">
    <property type="entry name" value="Helix hairpin bin"/>
    <property type="match status" value="1"/>
</dbReference>
<evidence type="ECO:0000259" key="6">
    <source>
        <dbReference type="Pfam" id="PF25989"/>
    </source>
</evidence>
<keyword evidence="3" id="KW-0472">Membrane</keyword>
<dbReference type="SUPFAM" id="SSF111369">
    <property type="entry name" value="HlyD-like secretion proteins"/>
    <property type="match status" value="1"/>
</dbReference>
<dbReference type="InterPro" id="IPR058637">
    <property type="entry name" value="YknX-like_C"/>
</dbReference>
<comment type="similarity">
    <text evidence="1">Belongs to the membrane fusion protein (MFP) (TC 8.A.1) family.</text>
</comment>
<name>A0A1F5VTN0_9BACT</name>
<evidence type="ECO:0000256" key="3">
    <source>
        <dbReference type="SAM" id="Phobius"/>
    </source>
</evidence>
<dbReference type="AlphaFoldDB" id="A0A1F5VTN0"/>
<dbReference type="NCBIfam" id="TIGR01730">
    <property type="entry name" value="RND_mfp"/>
    <property type="match status" value="1"/>
</dbReference>
<dbReference type="Proteomes" id="UP000178943">
    <property type="component" value="Unassembled WGS sequence"/>
</dbReference>
<dbReference type="InterPro" id="IPR058625">
    <property type="entry name" value="MdtA-like_BSH"/>
</dbReference>
<protein>
    <submittedName>
        <fullName evidence="7">Uncharacterized protein</fullName>
    </submittedName>
</protein>
<feature type="domain" description="Multidrug resistance protein MdtA-like barrel-sandwich hybrid" evidence="4">
    <location>
        <begin position="72"/>
        <end position="225"/>
    </location>
</feature>
<dbReference type="Pfam" id="PF25917">
    <property type="entry name" value="BSH_RND"/>
    <property type="match status" value="1"/>
</dbReference>
<dbReference type="Pfam" id="PF25954">
    <property type="entry name" value="Beta-barrel_RND_2"/>
    <property type="match status" value="1"/>
</dbReference>
<dbReference type="InterPro" id="IPR058792">
    <property type="entry name" value="Beta-barrel_RND_2"/>
</dbReference>
<evidence type="ECO:0000313" key="8">
    <source>
        <dbReference type="Proteomes" id="UP000178943"/>
    </source>
</evidence>
<feature type="domain" description="CusB-like beta-barrel" evidence="5">
    <location>
        <begin position="233"/>
        <end position="304"/>
    </location>
</feature>
<keyword evidence="3" id="KW-0812">Transmembrane</keyword>
<sequence length="384" mass="42630">MKRELTINLTIGAVIALTIIVFYFSFYGKQDKANSVKAEQGIPVVKVKVSVAKKGDIEIVRVYTANIEAERALEIKPQYTGQIKNIYIEMGDKVKKNQIIATLDSDGANQLYQQKKAALEFVNVSLEKAELQKKAKQAELEKARSLFEKLLISQKDYDRAEMEFKNAEIDYMLQQAELNQKIADLQQVAILLDDTEIKAPFSGYIGSKSVDTGSVVSAMTTIATLVSIDTVKVHIDVDEKDLTMLDNEMPIVAIVDTYPNRTFEGIIERISPVLDNTTHLGKAQIRIDNSHNLLKPGMSAKIKIVVKSQTDALIIPINAVVNNDGQDIVYTTSGGKAFEKIVKLGVRDEERVEVINGISEGEWVIVTGQDALSEGTRINVQERI</sequence>
<evidence type="ECO:0000256" key="1">
    <source>
        <dbReference type="ARBA" id="ARBA00009477"/>
    </source>
</evidence>
<dbReference type="Gene3D" id="2.40.50.100">
    <property type="match status" value="1"/>
</dbReference>
<dbReference type="GO" id="GO:0015562">
    <property type="term" value="F:efflux transmembrane transporter activity"/>
    <property type="evidence" value="ECO:0007669"/>
    <property type="project" value="TreeGrafter"/>
</dbReference>
<comment type="caution">
    <text evidence="7">The sequence shown here is derived from an EMBL/GenBank/DDBJ whole genome shotgun (WGS) entry which is preliminary data.</text>
</comment>
<evidence type="ECO:0000256" key="2">
    <source>
        <dbReference type="SAM" id="Coils"/>
    </source>
</evidence>
<accession>A0A1F5VTN0</accession>
<evidence type="ECO:0000259" key="4">
    <source>
        <dbReference type="Pfam" id="PF25917"/>
    </source>
</evidence>
<dbReference type="EMBL" id="MFGW01000086">
    <property type="protein sequence ID" value="OGF66647.1"/>
    <property type="molecule type" value="Genomic_DNA"/>
</dbReference>
<evidence type="ECO:0000313" key="7">
    <source>
        <dbReference type="EMBL" id="OGF66647.1"/>
    </source>
</evidence>
<dbReference type="InterPro" id="IPR006143">
    <property type="entry name" value="RND_pump_MFP"/>
</dbReference>
<keyword evidence="3" id="KW-1133">Transmembrane helix</keyword>
<evidence type="ECO:0000259" key="5">
    <source>
        <dbReference type="Pfam" id="PF25954"/>
    </source>
</evidence>
<gene>
    <name evidence="7" type="ORF">A2Y62_20050</name>
</gene>
<dbReference type="Gene3D" id="2.40.420.20">
    <property type="match status" value="1"/>
</dbReference>
<reference evidence="7 8" key="1">
    <citation type="journal article" date="2016" name="Nat. Commun.">
        <title>Thousands of microbial genomes shed light on interconnected biogeochemical processes in an aquifer system.</title>
        <authorList>
            <person name="Anantharaman K."/>
            <person name="Brown C.T."/>
            <person name="Hug L.A."/>
            <person name="Sharon I."/>
            <person name="Castelle C.J."/>
            <person name="Probst A.J."/>
            <person name="Thomas B.C."/>
            <person name="Singh A."/>
            <person name="Wilkins M.J."/>
            <person name="Karaoz U."/>
            <person name="Brodie E.L."/>
            <person name="Williams K.H."/>
            <person name="Hubbard S.S."/>
            <person name="Banfield J.F."/>
        </authorList>
    </citation>
    <scope>NUCLEOTIDE SEQUENCE [LARGE SCALE GENOMIC DNA]</scope>
</reference>
<keyword evidence="2" id="KW-0175">Coiled coil</keyword>
<dbReference type="STRING" id="1817863.A2Y62_20050"/>
<feature type="domain" description="YknX-like C-terminal permuted SH3-like" evidence="6">
    <location>
        <begin position="313"/>
        <end position="380"/>
    </location>
</feature>
<organism evidence="7 8">
    <name type="scientific">Candidatus Fischerbacteria bacterium RBG_13_37_8</name>
    <dbReference type="NCBI Taxonomy" id="1817863"/>
    <lineage>
        <taxon>Bacteria</taxon>
        <taxon>Candidatus Fischeribacteriota</taxon>
    </lineage>
</organism>
<dbReference type="Gene3D" id="2.40.30.170">
    <property type="match status" value="1"/>
</dbReference>
<feature type="transmembrane region" description="Helical" evidence="3">
    <location>
        <begin position="7"/>
        <end position="27"/>
    </location>
</feature>